<keyword evidence="2" id="KW-0812">Transmembrane</keyword>
<sequence>MDKQSTEHNEETLVAMLASFRKEACYHDNFEEDFLRNFHLRKETDPATHSAWKLLLERLDNYLQNFRGWQWVYASMSIVTLAAVGVIIASGNMDDPSDSYASSTKDKEEILLKEKAVPVSKETIEQPSTEVAPAEKPEFTTGAPSYETSANDNQLKTDSNTDKKPVSRVLIEM</sequence>
<feature type="compositionally biased region" description="Polar residues" evidence="1">
    <location>
        <begin position="142"/>
        <end position="158"/>
    </location>
</feature>
<evidence type="ECO:0000313" key="4">
    <source>
        <dbReference type="EMBL" id="QHV62379.1"/>
    </source>
</evidence>
<organism evidence="4 5">
    <name type="scientific">Akkermansia massiliensis</name>
    <dbReference type="NCBI Taxonomy" id="2927224"/>
    <lineage>
        <taxon>Bacteria</taxon>
        <taxon>Pseudomonadati</taxon>
        <taxon>Verrucomicrobiota</taxon>
        <taxon>Verrucomicrobiia</taxon>
        <taxon>Verrucomicrobiales</taxon>
        <taxon>Akkermansiaceae</taxon>
        <taxon>Akkermansia</taxon>
    </lineage>
</organism>
<dbReference type="Proteomes" id="UP001202031">
    <property type="component" value="Unassembled WGS sequence"/>
</dbReference>
<evidence type="ECO:0000256" key="2">
    <source>
        <dbReference type="SAM" id="Phobius"/>
    </source>
</evidence>
<keyword evidence="2" id="KW-0472">Membrane</keyword>
<reference evidence="3 6" key="2">
    <citation type="submission" date="2022-03" db="EMBL/GenBank/DDBJ databases">
        <title>Taxonomic description of new species and reclassification of some bacterial strains.</title>
        <authorList>
            <person name="Ndongo S."/>
        </authorList>
    </citation>
    <scope>NUCLEOTIDE SEQUENCE [LARGE SCALE GENOMIC DNA]</scope>
    <source>
        <strain evidence="3 6">Marseille-P6666</strain>
    </source>
</reference>
<feature type="transmembrane region" description="Helical" evidence="2">
    <location>
        <begin position="71"/>
        <end position="89"/>
    </location>
</feature>
<reference evidence="4" key="1">
    <citation type="submission" date="2018-05" db="EMBL/GenBank/DDBJ databases">
        <title>Complete genome sequnece of Akkermansia muciniphila EB-AMDK-40.</title>
        <authorList>
            <person name="Nam Y.-D."/>
            <person name="Chung W.-H."/>
            <person name="Park Y.S."/>
            <person name="Kang J."/>
        </authorList>
    </citation>
    <scope>NUCLEOTIDE SEQUENCE</scope>
    <source>
        <strain evidence="4">EB-AMDK-40</strain>
    </source>
</reference>
<dbReference type="EMBL" id="CP029701">
    <property type="protein sequence ID" value="QHV62379.1"/>
    <property type="molecule type" value="Genomic_DNA"/>
</dbReference>
<dbReference type="RefSeq" id="WP_102722652.1">
    <property type="nucleotide sequence ID" value="NZ_CP029701.1"/>
</dbReference>
<proteinExistence type="predicted"/>
<evidence type="ECO:0000256" key="1">
    <source>
        <dbReference type="SAM" id="MobiDB-lite"/>
    </source>
</evidence>
<dbReference type="EMBL" id="JAMGSI010000002">
    <property type="protein sequence ID" value="MCL6658121.1"/>
    <property type="molecule type" value="Genomic_DNA"/>
</dbReference>
<dbReference type="Proteomes" id="UP000642553">
    <property type="component" value="Chromosome"/>
</dbReference>
<dbReference type="GeneID" id="84024683"/>
<keyword evidence="6" id="KW-1185">Reference proteome</keyword>
<keyword evidence="2" id="KW-1133">Transmembrane helix</keyword>
<evidence type="ECO:0000313" key="5">
    <source>
        <dbReference type="Proteomes" id="UP000642553"/>
    </source>
</evidence>
<evidence type="ECO:0000313" key="3">
    <source>
        <dbReference type="EMBL" id="MCL6658121.1"/>
    </source>
</evidence>
<gene>
    <name evidence="4" type="ORF">DMI76_02885</name>
    <name evidence="3" type="ORF">M8N44_12445</name>
</gene>
<dbReference type="AlphaFoldDB" id="A0AAE6T925"/>
<accession>A0AAE6T925</accession>
<evidence type="ECO:0000313" key="6">
    <source>
        <dbReference type="Proteomes" id="UP001202031"/>
    </source>
</evidence>
<feature type="region of interest" description="Disordered" evidence="1">
    <location>
        <begin position="118"/>
        <end position="173"/>
    </location>
</feature>
<name>A0AAE6T925_9BACT</name>
<protein>
    <submittedName>
        <fullName evidence="4">Uncharacterized protein</fullName>
    </submittedName>
</protein>